<evidence type="ECO:0000313" key="1">
    <source>
        <dbReference type="EMBL" id="MET3585624.1"/>
    </source>
</evidence>
<comment type="caution">
    <text evidence="1">The sequence shown here is derived from an EMBL/GenBank/DDBJ whole genome shotgun (WGS) entry which is preliminary data.</text>
</comment>
<dbReference type="EMBL" id="JBEPLJ010000006">
    <property type="protein sequence ID" value="MET3585624.1"/>
    <property type="molecule type" value="Genomic_DNA"/>
</dbReference>
<protein>
    <recommendedName>
        <fullName evidence="3">Transposase</fullName>
    </recommendedName>
</protein>
<sequence>MAVVLWLAEALKSPVRYASSDVTKRLLAMFDGIHHHVFKLSSEFCDEQPWRSLKCWPTGGMNRQLFRSSTLQALLAQRSLLRSSSGSYPAA</sequence>
<evidence type="ECO:0000313" key="2">
    <source>
        <dbReference type="Proteomes" id="UP001549031"/>
    </source>
</evidence>
<accession>A0ABV2H5C7</accession>
<dbReference type="RefSeq" id="WP_247243576.1">
    <property type="nucleotide sequence ID" value="NZ_JALJRA010000006.1"/>
</dbReference>
<reference evidence="1 2" key="1">
    <citation type="submission" date="2024-06" db="EMBL/GenBank/DDBJ databases">
        <title>Genomic Encyclopedia of Type Strains, Phase IV (KMG-IV): sequencing the most valuable type-strain genomes for metagenomic binning, comparative biology and taxonomic classification.</title>
        <authorList>
            <person name="Goeker M."/>
        </authorList>
    </citation>
    <scope>NUCLEOTIDE SEQUENCE [LARGE SCALE GENOMIC DNA]</scope>
    <source>
        <strain evidence="1 2">DSM 105042</strain>
    </source>
</reference>
<dbReference type="Proteomes" id="UP001549031">
    <property type="component" value="Unassembled WGS sequence"/>
</dbReference>
<organism evidence="1 2">
    <name type="scientific">Pseudorhizobium tarimense</name>
    <dbReference type="NCBI Taxonomy" id="1079109"/>
    <lineage>
        <taxon>Bacteria</taxon>
        <taxon>Pseudomonadati</taxon>
        <taxon>Pseudomonadota</taxon>
        <taxon>Alphaproteobacteria</taxon>
        <taxon>Hyphomicrobiales</taxon>
        <taxon>Rhizobiaceae</taxon>
        <taxon>Rhizobium/Agrobacterium group</taxon>
        <taxon>Pseudorhizobium</taxon>
    </lineage>
</organism>
<evidence type="ECO:0008006" key="3">
    <source>
        <dbReference type="Google" id="ProtNLM"/>
    </source>
</evidence>
<name>A0ABV2H5C7_9HYPH</name>
<gene>
    <name evidence="1" type="ORF">ABID21_001733</name>
</gene>
<proteinExistence type="predicted"/>
<keyword evidence="2" id="KW-1185">Reference proteome</keyword>